<evidence type="ECO:0008006" key="4">
    <source>
        <dbReference type="Google" id="ProtNLM"/>
    </source>
</evidence>
<reference evidence="2 3" key="1">
    <citation type="submission" date="2019-09" db="EMBL/GenBank/DDBJ databases">
        <title>Complete genome sequence of Sporolactobacillus terrae 70-3.</title>
        <authorList>
            <person name="Tanaka N."/>
            <person name="Shiwa Y."/>
            <person name="Fujita N."/>
            <person name="Tanasupawat S."/>
        </authorList>
    </citation>
    <scope>NUCLEOTIDE SEQUENCE [LARGE SCALE GENOMIC DNA]</scope>
    <source>
        <strain evidence="2 3">70-3</strain>
    </source>
</reference>
<dbReference type="RefSeq" id="WP_152080079.1">
    <property type="nucleotide sequence ID" value="NZ_AP021853.1"/>
</dbReference>
<evidence type="ECO:0000313" key="2">
    <source>
        <dbReference type="EMBL" id="BBN97501.1"/>
    </source>
</evidence>
<dbReference type="AlphaFoldDB" id="A0A5K7WS39"/>
<sequence length="123" mass="13895">MNRIKITGLDKAMKAFDKRINNIKRYTPQAMSDVVKDLHRRAVEQAPLDTGDLRGSGFHEVDNGPTRATGTVGFTAPYALVQHEHTEFNHPRGGNAKYLENPLKQNTNRYINYLKNSVKDAVE</sequence>
<gene>
    <name evidence="2" type="ORF">St703_02060</name>
</gene>
<organism evidence="2 3">
    <name type="scientific">Sporolactobacillus terrae</name>
    <dbReference type="NCBI Taxonomy" id="269673"/>
    <lineage>
        <taxon>Bacteria</taxon>
        <taxon>Bacillati</taxon>
        <taxon>Bacillota</taxon>
        <taxon>Bacilli</taxon>
        <taxon>Bacillales</taxon>
        <taxon>Sporolactobacillaceae</taxon>
        <taxon>Sporolactobacillus</taxon>
    </lineage>
</organism>
<evidence type="ECO:0000256" key="1">
    <source>
        <dbReference type="SAM" id="MobiDB-lite"/>
    </source>
</evidence>
<dbReference type="EMBL" id="AP021853">
    <property type="protein sequence ID" value="BBN97501.1"/>
    <property type="molecule type" value="Genomic_DNA"/>
</dbReference>
<evidence type="ECO:0000313" key="3">
    <source>
        <dbReference type="Proteomes" id="UP000326951"/>
    </source>
</evidence>
<accession>A0A5K7WS39</accession>
<dbReference type="Proteomes" id="UP000326951">
    <property type="component" value="Chromosome"/>
</dbReference>
<proteinExistence type="predicted"/>
<feature type="region of interest" description="Disordered" evidence="1">
    <location>
        <begin position="46"/>
        <end position="69"/>
    </location>
</feature>
<protein>
    <recommendedName>
        <fullName evidence="4">HK97 gp10 family phage protein</fullName>
    </recommendedName>
</protein>
<name>A0A5K7WS39_9BACL</name>